<gene>
    <name evidence="1" type="ORF">METZ01_LOCUS368208</name>
</gene>
<dbReference type="AlphaFoldDB" id="A0A382SZP2"/>
<name>A0A382SZP2_9ZZZZ</name>
<accession>A0A382SZP2</accession>
<organism evidence="1">
    <name type="scientific">marine metagenome</name>
    <dbReference type="NCBI Taxonomy" id="408172"/>
    <lineage>
        <taxon>unclassified sequences</taxon>
        <taxon>metagenomes</taxon>
        <taxon>ecological metagenomes</taxon>
    </lineage>
</organism>
<dbReference type="EMBL" id="UINC01132809">
    <property type="protein sequence ID" value="SVD15354.1"/>
    <property type="molecule type" value="Genomic_DNA"/>
</dbReference>
<sequence length="41" mass="4564">MLTDLSLAHLFDRTQSKWGHRRPAIVSAAASIQGLTSTNRR</sequence>
<protein>
    <submittedName>
        <fullName evidence="1">Uncharacterized protein</fullName>
    </submittedName>
</protein>
<proteinExistence type="predicted"/>
<evidence type="ECO:0000313" key="1">
    <source>
        <dbReference type="EMBL" id="SVD15354.1"/>
    </source>
</evidence>
<reference evidence="1" key="1">
    <citation type="submission" date="2018-05" db="EMBL/GenBank/DDBJ databases">
        <authorList>
            <person name="Lanie J.A."/>
            <person name="Ng W.-L."/>
            <person name="Kazmierczak K.M."/>
            <person name="Andrzejewski T.M."/>
            <person name="Davidsen T.M."/>
            <person name="Wayne K.J."/>
            <person name="Tettelin H."/>
            <person name="Glass J.I."/>
            <person name="Rusch D."/>
            <person name="Podicherti R."/>
            <person name="Tsui H.-C.T."/>
            <person name="Winkler M.E."/>
        </authorList>
    </citation>
    <scope>NUCLEOTIDE SEQUENCE</scope>
</reference>
<feature type="non-terminal residue" evidence="1">
    <location>
        <position position="41"/>
    </location>
</feature>